<keyword evidence="3" id="KW-1185">Reference proteome</keyword>
<feature type="compositionally biased region" description="Basic and acidic residues" evidence="1">
    <location>
        <begin position="27"/>
        <end position="50"/>
    </location>
</feature>
<evidence type="ECO:0000313" key="2">
    <source>
        <dbReference type="EMBL" id="MED7821499.1"/>
    </source>
</evidence>
<reference evidence="2" key="1">
    <citation type="submission" date="2024-01" db="EMBL/GenBank/DDBJ databases">
        <title>First draft genome sequence data of TA4-1, the type strain of Gram-positive actinobacterium Streptomyces chiangmaiensis.</title>
        <authorList>
            <person name="Yasawong M."/>
            <person name="Nantapong N."/>
        </authorList>
    </citation>
    <scope>NUCLEOTIDE SEQUENCE</scope>
    <source>
        <strain evidence="2">TA4-1</strain>
    </source>
</reference>
<comment type="caution">
    <text evidence="2">The sequence shown here is derived from an EMBL/GenBank/DDBJ whole genome shotgun (WGS) entry which is preliminary data.</text>
</comment>
<evidence type="ECO:0000256" key="1">
    <source>
        <dbReference type="SAM" id="MobiDB-lite"/>
    </source>
</evidence>
<organism evidence="2 3">
    <name type="scientific">Streptomyces chiangmaiensis</name>
    <dbReference type="NCBI Taxonomy" id="766497"/>
    <lineage>
        <taxon>Bacteria</taxon>
        <taxon>Bacillati</taxon>
        <taxon>Actinomycetota</taxon>
        <taxon>Actinomycetes</taxon>
        <taxon>Kitasatosporales</taxon>
        <taxon>Streptomycetaceae</taxon>
        <taxon>Streptomyces</taxon>
    </lineage>
</organism>
<gene>
    <name evidence="2" type="ORF">VXC91_05760</name>
</gene>
<proteinExistence type="predicted"/>
<dbReference type="RefSeq" id="WP_329505577.1">
    <property type="nucleotide sequence ID" value="NZ_BAAAYZ010000184.1"/>
</dbReference>
<dbReference type="Proteomes" id="UP001333996">
    <property type="component" value="Unassembled WGS sequence"/>
</dbReference>
<sequence>MFEHELHHIRSAELIRQAELYRLSREALRGRRDARRTGQEPEREGGDHSHDRHRPRRVARTA</sequence>
<name>A0ABU7FED5_9ACTN</name>
<dbReference type="EMBL" id="JAYWVC010000011">
    <property type="protein sequence ID" value="MED7821499.1"/>
    <property type="molecule type" value="Genomic_DNA"/>
</dbReference>
<evidence type="ECO:0000313" key="3">
    <source>
        <dbReference type="Proteomes" id="UP001333996"/>
    </source>
</evidence>
<feature type="compositionally biased region" description="Basic residues" evidence="1">
    <location>
        <begin position="51"/>
        <end position="62"/>
    </location>
</feature>
<feature type="region of interest" description="Disordered" evidence="1">
    <location>
        <begin position="27"/>
        <end position="62"/>
    </location>
</feature>
<protein>
    <submittedName>
        <fullName evidence="2">Uncharacterized protein</fullName>
    </submittedName>
</protein>
<accession>A0ABU7FED5</accession>